<sequence length="203" mass="23917">MTQGILAIIKSIIKQQLIQLLTPLRINKSLWPTLSFRRNPDEDAICEDVDVNFYNRNKAIYALHFDFQDSDYELIKFCFEQEIEMARESACSFEGSRLVAFLLARFKKVENCLLFADMKFANFDNKCGFDREFFFSAGINQTAEFINAVEDSGLKSTLTYDFLIPSYFEYDILEWFAQKNRYFSHLNELNQEDEEVLLKELHL</sequence>
<keyword evidence="2" id="KW-1185">Reference proteome</keyword>
<comment type="caution">
    <text evidence="1">The sequence shown here is derived from an EMBL/GenBank/DDBJ whole genome shotgun (WGS) entry which is preliminary data.</text>
</comment>
<dbReference type="AlphaFoldDB" id="A0A927G9M6"/>
<name>A0A927G9M6_9BACT</name>
<organism evidence="1 2">
    <name type="scientific">Spirosoma profusum</name>
    <dbReference type="NCBI Taxonomy" id="2771354"/>
    <lineage>
        <taxon>Bacteria</taxon>
        <taxon>Pseudomonadati</taxon>
        <taxon>Bacteroidota</taxon>
        <taxon>Cytophagia</taxon>
        <taxon>Cytophagales</taxon>
        <taxon>Cytophagaceae</taxon>
        <taxon>Spirosoma</taxon>
    </lineage>
</organism>
<dbReference type="RefSeq" id="WP_190891542.1">
    <property type="nucleotide sequence ID" value="NZ_JACWZY010000035.1"/>
</dbReference>
<accession>A0A927G9M6</accession>
<reference evidence="1" key="1">
    <citation type="submission" date="2020-09" db="EMBL/GenBank/DDBJ databases">
        <authorList>
            <person name="Kim M.K."/>
        </authorList>
    </citation>
    <scope>NUCLEOTIDE SEQUENCE</scope>
    <source>
        <strain evidence="1">BT702</strain>
    </source>
</reference>
<gene>
    <name evidence="1" type="ORF">IC229_29070</name>
</gene>
<protein>
    <submittedName>
        <fullName evidence="1">Uncharacterized protein</fullName>
    </submittedName>
</protein>
<evidence type="ECO:0000313" key="2">
    <source>
        <dbReference type="Proteomes" id="UP000598820"/>
    </source>
</evidence>
<dbReference type="Proteomes" id="UP000598820">
    <property type="component" value="Unassembled WGS sequence"/>
</dbReference>
<dbReference type="EMBL" id="JACWZY010000035">
    <property type="protein sequence ID" value="MBD2704722.1"/>
    <property type="molecule type" value="Genomic_DNA"/>
</dbReference>
<evidence type="ECO:0000313" key="1">
    <source>
        <dbReference type="EMBL" id="MBD2704722.1"/>
    </source>
</evidence>
<proteinExistence type="predicted"/>